<dbReference type="AlphaFoldDB" id="A0A7X3G1U1"/>
<dbReference type="CDD" id="cd00865">
    <property type="entry name" value="PEBP_bact_arch"/>
    <property type="match status" value="1"/>
</dbReference>
<comment type="caution">
    <text evidence="1">The sequence shown here is derived from an EMBL/GenBank/DDBJ whole genome shotgun (WGS) entry which is preliminary data.</text>
</comment>
<dbReference type="InterPro" id="IPR008914">
    <property type="entry name" value="PEBP"/>
</dbReference>
<dbReference type="InterPro" id="IPR005247">
    <property type="entry name" value="YbhB_YbcL/LppC-like"/>
</dbReference>
<reference evidence="1 2" key="1">
    <citation type="submission" date="2019-12" db="EMBL/GenBank/DDBJ databases">
        <authorList>
            <person name="Li C."/>
            <person name="Zhao J."/>
        </authorList>
    </citation>
    <scope>NUCLEOTIDE SEQUENCE [LARGE SCALE GENOMIC DNA]</scope>
    <source>
        <strain evidence="1 2">NEAU-DD11</strain>
    </source>
</reference>
<dbReference type="EMBL" id="WSES01000005">
    <property type="protein sequence ID" value="MVW61978.1"/>
    <property type="molecule type" value="Genomic_DNA"/>
</dbReference>
<accession>A0A7X3G1U1</accession>
<gene>
    <name evidence="1" type="ORF">GPY61_18765</name>
</gene>
<dbReference type="InterPro" id="IPR036610">
    <property type="entry name" value="PEBP-like_sf"/>
</dbReference>
<dbReference type="Pfam" id="PF01161">
    <property type="entry name" value="PBP"/>
    <property type="match status" value="1"/>
</dbReference>
<dbReference type="Proteomes" id="UP000443353">
    <property type="component" value="Unassembled WGS sequence"/>
</dbReference>
<organism evidence="1 2">
    <name type="scientific">Massilia cellulosiltytica</name>
    <dbReference type="NCBI Taxonomy" id="2683234"/>
    <lineage>
        <taxon>Bacteria</taxon>
        <taxon>Pseudomonadati</taxon>
        <taxon>Pseudomonadota</taxon>
        <taxon>Betaproteobacteria</taxon>
        <taxon>Burkholderiales</taxon>
        <taxon>Oxalobacteraceae</taxon>
        <taxon>Telluria group</taxon>
        <taxon>Massilia</taxon>
    </lineage>
</organism>
<dbReference type="PANTHER" id="PTHR30289">
    <property type="entry name" value="UNCHARACTERIZED PROTEIN YBCL-RELATED"/>
    <property type="match status" value="1"/>
</dbReference>
<sequence>MKIWSDSFTEGDMIPPRCAFAEMDPGNHIKLSTNRSPHIAWDDVPAGTQSLVLLVHDIDVPTDGTDVNKEGRTVPDALPRTDFYHWSLVDIPVCLKSFAEGKFSDMVTPGGKSGPLVPFTIKNGTEHQLRHGINDYTGWFANDPDMAGEYYGYDGPCPPWNDERVHTYVFTLYALDIPRLPLAGRFTGKEVRLAITGHILDEAKIFGVYSLNPDVTGNLIGQPS</sequence>
<evidence type="ECO:0000313" key="2">
    <source>
        <dbReference type="Proteomes" id="UP000443353"/>
    </source>
</evidence>
<dbReference type="Gene3D" id="3.90.280.10">
    <property type="entry name" value="PEBP-like"/>
    <property type="match status" value="1"/>
</dbReference>
<evidence type="ECO:0000313" key="1">
    <source>
        <dbReference type="EMBL" id="MVW61978.1"/>
    </source>
</evidence>
<proteinExistence type="predicted"/>
<dbReference type="SUPFAM" id="SSF49777">
    <property type="entry name" value="PEBP-like"/>
    <property type="match status" value="1"/>
</dbReference>
<protein>
    <submittedName>
        <fullName evidence="1">Phospholipid-binding protein</fullName>
    </submittedName>
</protein>
<dbReference type="PANTHER" id="PTHR30289:SF1">
    <property type="entry name" value="PEBP (PHOSPHATIDYLETHANOLAMINE-BINDING PROTEIN) FAMILY PROTEIN"/>
    <property type="match status" value="1"/>
</dbReference>
<dbReference type="RefSeq" id="WP_056122360.1">
    <property type="nucleotide sequence ID" value="NZ_CP168562.1"/>
</dbReference>
<keyword evidence="2" id="KW-1185">Reference proteome</keyword>
<name>A0A7X3G1U1_9BURK</name>